<dbReference type="PANTHER" id="PTHR45625:SF4">
    <property type="entry name" value="PEPTIDYLPROLYL ISOMERASE DOMAIN AND WD REPEAT-CONTAINING PROTEIN 1"/>
    <property type="match status" value="1"/>
</dbReference>
<evidence type="ECO:0000256" key="2">
    <source>
        <dbReference type="ARBA" id="ARBA00023110"/>
    </source>
</evidence>
<name>A0A7R9JZC4_TIMGE</name>
<dbReference type="EC" id="5.2.1.8" evidence="1"/>
<dbReference type="SUPFAM" id="SSF50891">
    <property type="entry name" value="Cyclophilin-like"/>
    <property type="match status" value="1"/>
</dbReference>
<dbReference type="AlphaFoldDB" id="A0A7R9JZC4"/>
<evidence type="ECO:0000313" key="4">
    <source>
        <dbReference type="EMBL" id="CAD7594285.1"/>
    </source>
</evidence>
<keyword evidence="3" id="KW-0413">Isomerase</keyword>
<reference evidence="4" key="1">
    <citation type="submission" date="2020-11" db="EMBL/GenBank/DDBJ databases">
        <authorList>
            <person name="Tran Van P."/>
        </authorList>
    </citation>
    <scope>NUCLEOTIDE SEQUENCE</scope>
</reference>
<dbReference type="InterPro" id="IPR044666">
    <property type="entry name" value="Cyclophilin_A-like"/>
</dbReference>
<organism evidence="4">
    <name type="scientific">Timema genevievae</name>
    <name type="common">Walking stick</name>
    <dbReference type="NCBI Taxonomy" id="629358"/>
    <lineage>
        <taxon>Eukaryota</taxon>
        <taxon>Metazoa</taxon>
        <taxon>Ecdysozoa</taxon>
        <taxon>Arthropoda</taxon>
        <taxon>Hexapoda</taxon>
        <taxon>Insecta</taxon>
        <taxon>Pterygota</taxon>
        <taxon>Neoptera</taxon>
        <taxon>Polyneoptera</taxon>
        <taxon>Phasmatodea</taxon>
        <taxon>Timematodea</taxon>
        <taxon>Timematoidea</taxon>
        <taxon>Timematidae</taxon>
        <taxon>Timema</taxon>
    </lineage>
</organism>
<dbReference type="InterPro" id="IPR029000">
    <property type="entry name" value="Cyclophilin-like_dom_sf"/>
</dbReference>
<dbReference type="PANTHER" id="PTHR45625">
    <property type="entry name" value="PEPTIDYL-PROLYL CIS-TRANS ISOMERASE-RELATED"/>
    <property type="match status" value="1"/>
</dbReference>
<proteinExistence type="predicted"/>
<keyword evidence="2" id="KW-0697">Rotamase</keyword>
<gene>
    <name evidence="4" type="ORF">TGEB3V08_LOCUS5610</name>
</gene>
<evidence type="ECO:0000256" key="3">
    <source>
        <dbReference type="ARBA" id="ARBA00023235"/>
    </source>
</evidence>
<protein>
    <recommendedName>
        <fullName evidence="1">peptidylprolyl isomerase</fullName>
        <ecNumber evidence="1">5.2.1.8</ecNumber>
    </recommendedName>
</protein>
<accession>A0A7R9JZC4</accession>
<dbReference type="GO" id="GO:0071013">
    <property type="term" value="C:catalytic step 2 spliceosome"/>
    <property type="evidence" value="ECO:0007669"/>
    <property type="project" value="TreeGrafter"/>
</dbReference>
<dbReference type="GO" id="GO:0003755">
    <property type="term" value="F:peptidyl-prolyl cis-trans isomerase activity"/>
    <property type="evidence" value="ECO:0007669"/>
    <property type="project" value="UniProtKB-KW"/>
</dbReference>
<evidence type="ECO:0000256" key="1">
    <source>
        <dbReference type="ARBA" id="ARBA00013194"/>
    </source>
</evidence>
<dbReference type="Gene3D" id="2.40.100.10">
    <property type="entry name" value="Cyclophilin-like"/>
    <property type="match status" value="1"/>
</dbReference>
<dbReference type="EMBL" id="OE841127">
    <property type="protein sequence ID" value="CAD7594285.1"/>
    <property type="molecule type" value="Genomic_DNA"/>
</dbReference>
<sequence>MFISNSYSPVASRQGKQGKHCLPLIDDMQGLDFDDMSSLFGPSETMLICGDPTGTGKGGTSIYGRQFDDEIHEELKHTGKFILANALVVLSPTAEDGEIEVRIYESRKNPFWNERSKEDWSSRN</sequence>